<keyword evidence="4" id="KW-1185">Reference proteome</keyword>
<dbReference type="EMBL" id="OBEH01000002">
    <property type="protein sequence ID" value="SNY99893.1"/>
    <property type="molecule type" value="Genomic_DNA"/>
</dbReference>
<name>A0A285MT82_9FLAO</name>
<accession>A0A285MT82</accession>
<dbReference type="Gene3D" id="3.40.710.10">
    <property type="entry name" value="DD-peptidase/beta-lactamase superfamily"/>
    <property type="match status" value="1"/>
</dbReference>
<reference evidence="4" key="1">
    <citation type="submission" date="2017-09" db="EMBL/GenBank/DDBJ databases">
        <authorList>
            <person name="Varghese N."/>
            <person name="Submissions S."/>
        </authorList>
    </citation>
    <scope>NUCLEOTIDE SEQUENCE [LARGE SCALE GENOMIC DNA]</scope>
    <source>
        <strain evidence="4">DSM 25885</strain>
    </source>
</reference>
<evidence type="ECO:0000313" key="3">
    <source>
        <dbReference type="EMBL" id="SNY99893.1"/>
    </source>
</evidence>
<feature type="domain" description="Beta-lactamase-related" evidence="2">
    <location>
        <begin position="184"/>
        <end position="443"/>
    </location>
</feature>
<dbReference type="InterPro" id="IPR001466">
    <property type="entry name" value="Beta-lactam-related"/>
</dbReference>
<keyword evidence="1" id="KW-0812">Transmembrane</keyword>
<evidence type="ECO:0000313" key="4">
    <source>
        <dbReference type="Proteomes" id="UP000219048"/>
    </source>
</evidence>
<organism evidence="3 4">
    <name type="scientific">Flagellimonas pacifica</name>
    <dbReference type="NCBI Taxonomy" id="1247520"/>
    <lineage>
        <taxon>Bacteria</taxon>
        <taxon>Pseudomonadati</taxon>
        <taxon>Bacteroidota</taxon>
        <taxon>Flavobacteriia</taxon>
        <taxon>Flavobacteriales</taxon>
        <taxon>Flavobacteriaceae</taxon>
        <taxon>Flagellimonas</taxon>
    </lineage>
</organism>
<dbReference type="Pfam" id="PF00144">
    <property type="entry name" value="Beta-lactamase"/>
    <property type="match status" value="1"/>
</dbReference>
<dbReference type="PANTHER" id="PTHR43283">
    <property type="entry name" value="BETA-LACTAMASE-RELATED"/>
    <property type="match status" value="1"/>
</dbReference>
<evidence type="ECO:0000259" key="2">
    <source>
        <dbReference type="Pfam" id="PF00144"/>
    </source>
</evidence>
<dbReference type="SUPFAM" id="SSF56601">
    <property type="entry name" value="beta-lactamase/transpeptidase-like"/>
    <property type="match status" value="1"/>
</dbReference>
<dbReference type="AlphaFoldDB" id="A0A285MT82"/>
<gene>
    <name evidence="3" type="ORF">SAMN06265377_1707</name>
</gene>
<feature type="transmembrane region" description="Helical" evidence="1">
    <location>
        <begin position="26"/>
        <end position="46"/>
    </location>
</feature>
<protein>
    <submittedName>
        <fullName evidence="3">CubicO group peptidase, beta-lactamase class C family</fullName>
    </submittedName>
</protein>
<proteinExistence type="predicted"/>
<dbReference type="InterPro" id="IPR050789">
    <property type="entry name" value="Diverse_Enzym_Activities"/>
</dbReference>
<dbReference type="InterPro" id="IPR012338">
    <property type="entry name" value="Beta-lactam/transpept-like"/>
</dbReference>
<keyword evidence="1" id="KW-1133">Transmembrane helix</keyword>
<dbReference type="PANTHER" id="PTHR43283:SF7">
    <property type="entry name" value="BETA-LACTAMASE-RELATED DOMAIN-CONTAINING PROTEIN"/>
    <property type="match status" value="1"/>
</dbReference>
<evidence type="ECO:0000256" key="1">
    <source>
        <dbReference type="SAM" id="Phobius"/>
    </source>
</evidence>
<sequence length="467" mass="52922">MKSNVSGLFEILILVSINFQTKSMKLVKRILLLLILIIGVVVYLNFPKLNIISGYAAKNMASGVFVANRTAASLAENDNNVPLIELAETEVDVKQKWASASVYGLMNRKALYREGLGTVLVNDDYDESKSITSPVRNQLTDTIPYPYGQASPKDSTFSEIDTQQLDKAIATAFGNPEVQKTRTLLILYKGHLLVEKYADGFTKDTRILGWSMTKSVLATCFGILEHQGKLEMEWPAPITEWKKDDRKEITLNHLLRMQSGLEWDEDYSKISDVTRMLFLDSDMSRPQKEKALIAKPTEIWNYSSGTTNLLSGILRQQFRSHQEYLDFPYATFIDKIGMYSMVLEADIVGNYVGSSYAWASTRDWARFGQLYLDKGKWNGEQIFDSKWVNYITKPTQHSDGTYGAHFWLNANGKYPDVPRDLFSCNGYQGQYVFVIPSKDLVVVRTGLAENPEFDVNKFLSEVVKSVQ</sequence>
<keyword evidence="1" id="KW-0472">Membrane</keyword>
<dbReference type="Proteomes" id="UP000219048">
    <property type="component" value="Unassembled WGS sequence"/>
</dbReference>